<name>A0AAV2NBY8_9HYME</name>
<feature type="compositionally biased region" description="Basic and acidic residues" evidence="1">
    <location>
        <begin position="429"/>
        <end position="439"/>
    </location>
</feature>
<feature type="region of interest" description="Disordered" evidence="1">
    <location>
        <begin position="429"/>
        <end position="478"/>
    </location>
</feature>
<feature type="region of interest" description="Disordered" evidence="1">
    <location>
        <begin position="1"/>
        <end position="37"/>
    </location>
</feature>
<dbReference type="Proteomes" id="UP001497644">
    <property type="component" value="Chromosome 13"/>
</dbReference>
<sequence>MSSGRRATRPVRQLSLQQPAPRRQHIRRQKSAEDDCSKSLQIYANPIARDRVAANATDKPKVRVAWGDDGRGCDGLAQVEVVARQIPSRSRPTTGRSGRTYATAEKASILYSRQELAERLRLAWKHREQNKANIDIFLAHNVAVEERCESELSMSTPLSREEPDFIQDEEKSPRNLEISDNLEGGDRERETREIDNGDERECERKLEVASGIMENNLLMKKNENVAKSVEKEGGENERTTNTQTNSDVEEKKKKTRINIDCTSLHLPINNQLHPSITFPSLKPENADPGRTNDNFSSARQKRANFQSGANRAFLVPMAEKSPKEITEAKDKIVPAKSIEIRCSSAATRSPIDRSTILAKSSSSSTTSLEKTRRTNSAPPQRRNIAPGTRVQVNIVIDAPGLAEAADKSAVCGKVQDEKIDAVEKIEEGSTKISRGERSIRSAPLKKRSRSAKRRLLASSGGCKDEDRAGRGKSSVDSRTSDVITMVSLVSSADSDSDAENSPGDDKLINELRSKLPTMPIIKTSINPNPAILRKPIKSVSFQRDSFDEEPTKEEKRIANNVQSPYFGFALNVAHGIGCKDSSEQDLAVDDSGVATPTLAAVPALLISQDAEKAVPEAPLTDREKRCLAVPIGDLHDKKRKLLRTRSIPSSRPTITEQTNNGPTEMKEQRSCLAMSRINLVAVPAPPIDIPLSKVNIQAEHLSKEIQPAKESPQEVMPPEPHFQTTKEKECWHLYRRMCDKGVCVSFDTVLRGMLTPTEYRLRQKEYSQDLG</sequence>
<dbReference type="AlphaFoldDB" id="A0AAV2NBY8"/>
<evidence type="ECO:0000313" key="2">
    <source>
        <dbReference type="EMBL" id="CAL1677662.1"/>
    </source>
</evidence>
<feature type="compositionally biased region" description="Basic and acidic residues" evidence="1">
    <location>
        <begin position="159"/>
        <end position="174"/>
    </location>
</feature>
<gene>
    <name evidence="2" type="ORF">LPLAT_LOCUS3652</name>
</gene>
<feature type="region of interest" description="Disordered" evidence="1">
    <location>
        <begin position="351"/>
        <end position="386"/>
    </location>
</feature>
<feature type="region of interest" description="Disordered" evidence="1">
    <location>
        <begin position="152"/>
        <end position="200"/>
    </location>
</feature>
<feature type="compositionally biased region" description="Basic residues" evidence="1">
    <location>
        <begin position="443"/>
        <end position="455"/>
    </location>
</feature>
<protein>
    <submittedName>
        <fullName evidence="2">Uncharacterized protein</fullName>
    </submittedName>
</protein>
<keyword evidence="3" id="KW-1185">Reference proteome</keyword>
<evidence type="ECO:0000256" key="1">
    <source>
        <dbReference type="SAM" id="MobiDB-lite"/>
    </source>
</evidence>
<feature type="compositionally biased region" description="Basic and acidic residues" evidence="1">
    <location>
        <begin position="184"/>
        <end position="200"/>
    </location>
</feature>
<evidence type="ECO:0000313" key="3">
    <source>
        <dbReference type="Proteomes" id="UP001497644"/>
    </source>
</evidence>
<accession>A0AAV2NBY8</accession>
<proteinExistence type="predicted"/>
<reference evidence="2" key="1">
    <citation type="submission" date="2024-04" db="EMBL/GenBank/DDBJ databases">
        <authorList>
            <consortium name="Molecular Ecology Group"/>
        </authorList>
    </citation>
    <scope>NUCLEOTIDE SEQUENCE</scope>
</reference>
<organism evidence="2 3">
    <name type="scientific">Lasius platythorax</name>
    <dbReference type="NCBI Taxonomy" id="488582"/>
    <lineage>
        <taxon>Eukaryota</taxon>
        <taxon>Metazoa</taxon>
        <taxon>Ecdysozoa</taxon>
        <taxon>Arthropoda</taxon>
        <taxon>Hexapoda</taxon>
        <taxon>Insecta</taxon>
        <taxon>Pterygota</taxon>
        <taxon>Neoptera</taxon>
        <taxon>Endopterygota</taxon>
        <taxon>Hymenoptera</taxon>
        <taxon>Apocrita</taxon>
        <taxon>Aculeata</taxon>
        <taxon>Formicoidea</taxon>
        <taxon>Formicidae</taxon>
        <taxon>Formicinae</taxon>
        <taxon>Lasius</taxon>
        <taxon>Lasius</taxon>
    </lineage>
</organism>
<feature type="compositionally biased region" description="Basic and acidic residues" evidence="1">
    <location>
        <begin position="229"/>
        <end position="238"/>
    </location>
</feature>
<feature type="compositionally biased region" description="Basic and acidic residues" evidence="1">
    <location>
        <begin position="462"/>
        <end position="478"/>
    </location>
</feature>
<feature type="region of interest" description="Disordered" evidence="1">
    <location>
        <begin position="229"/>
        <end position="251"/>
    </location>
</feature>
<dbReference type="EMBL" id="OZ034836">
    <property type="protein sequence ID" value="CAL1677662.1"/>
    <property type="molecule type" value="Genomic_DNA"/>
</dbReference>